<dbReference type="EMBL" id="BAAAQN010000040">
    <property type="protein sequence ID" value="GAA2046187.1"/>
    <property type="molecule type" value="Genomic_DNA"/>
</dbReference>
<evidence type="ECO:0000256" key="1">
    <source>
        <dbReference type="SAM" id="MobiDB-lite"/>
    </source>
</evidence>
<protein>
    <submittedName>
        <fullName evidence="2">Uncharacterized protein</fullName>
    </submittedName>
</protein>
<proteinExistence type="predicted"/>
<reference evidence="3" key="1">
    <citation type="journal article" date="2019" name="Int. J. Syst. Evol. Microbiol.">
        <title>The Global Catalogue of Microorganisms (GCM) 10K type strain sequencing project: providing services to taxonomists for standard genome sequencing and annotation.</title>
        <authorList>
            <consortium name="The Broad Institute Genomics Platform"/>
            <consortium name="The Broad Institute Genome Sequencing Center for Infectious Disease"/>
            <person name="Wu L."/>
            <person name="Ma J."/>
        </authorList>
    </citation>
    <scope>NUCLEOTIDE SEQUENCE [LARGE SCALE GENOMIC DNA]</scope>
    <source>
        <strain evidence="3">JCM 16014</strain>
    </source>
</reference>
<keyword evidence="3" id="KW-1185">Reference proteome</keyword>
<evidence type="ECO:0000313" key="2">
    <source>
        <dbReference type="EMBL" id="GAA2046187.1"/>
    </source>
</evidence>
<dbReference type="RefSeq" id="WP_344668845.1">
    <property type="nucleotide sequence ID" value="NZ_BAAAQN010000040.1"/>
</dbReference>
<evidence type="ECO:0000313" key="3">
    <source>
        <dbReference type="Proteomes" id="UP001500751"/>
    </source>
</evidence>
<feature type="region of interest" description="Disordered" evidence="1">
    <location>
        <begin position="1"/>
        <end position="69"/>
    </location>
</feature>
<dbReference type="Proteomes" id="UP001500751">
    <property type="component" value="Unassembled WGS sequence"/>
</dbReference>
<sequence>MRKKKSEDATPGGALHNLTHKIPGVPEHDESRGAGHQGTSFQSRRGSANDKLNNKGGHGLHGERERHVMTGVQDRIARFFGKD</sequence>
<feature type="compositionally biased region" description="Polar residues" evidence="1">
    <location>
        <begin position="37"/>
        <end position="46"/>
    </location>
</feature>
<organism evidence="2 3">
    <name type="scientific">Catenulispora yoronensis</name>
    <dbReference type="NCBI Taxonomy" id="450799"/>
    <lineage>
        <taxon>Bacteria</taxon>
        <taxon>Bacillati</taxon>
        <taxon>Actinomycetota</taxon>
        <taxon>Actinomycetes</taxon>
        <taxon>Catenulisporales</taxon>
        <taxon>Catenulisporaceae</taxon>
        <taxon>Catenulispora</taxon>
    </lineage>
</organism>
<comment type="caution">
    <text evidence="2">The sequence shown here is derived from an EMBL/GenBank/DDBJ whole genome shotgun (WGS) entry which is preliminary data.</text>
</comment>
<gene>
    <name evidence="2" type="ORF">GCM10009839_58040</name>
</gene>
<accession>A0ABP5GKT6</accession>
<name>A0ABP5GKT6_9ACTN</name>